<evidence type="ECO:0000256" key="7">
    <source>
        <dbReference type="RuleBase" id="RU367022"/>
    </source>
</evidence>
<evidence type="ECO:0000256" key="5">
    <source>
        <dbReference type="ARBA" id="ARBA00023008"/>
    </source>
</evidence>
<protein>
    <recommendedName>
        <fullName evidence="7">Copper transport protein</fullName>
    </recommendedName>
</protein>
<gene>
    <name evidence="8" type="ORF">LUZ63_016058</name>
</gene>
<keyword evidence="7" id="KW-0406">Ion transport</keyword>
<accession>A0A9Q0HN74</accession>
<dbReference type="EMBL" id="JAMQYH010000004">
    <property type="protein sequence ID" value="KAJ1691903.1"/>
    <property type="molecule type" value="Genomic_DNA"/>
</dbReference>
<comment type="subcellular location">
    <subcellularLocation>
        <location evidence="7">Membrane</location>
        <topology evidence="7">Multi-pass membrane protein</topology>
    </subcellularLocation>
</comment>
<keyword evidence="7" id="KW-0813">Transport</keyword>
<dbReference type="InterPro" id="IPR007274">
    <property type="entry name" value="Cop_transporter"/>
</dbReference>
<dbReference type="GO" id="GO:0005886">
    <property type="term" value="C:plasma membrane"/>
    <property type="evidence" value="ECO:0007669"/>
    <property type="project" value="TreeGrafter"/>
</dbReference>
<evidence type="ECO:0000256" key="3">
    <source>
        <dbReference type="ARBA" id="ARBA00022796"/>
    </source>
</evidence>
<dbReference type="Pfam" id="PF04145">
    <property type="entry name" value="Ctr"/>
    <property type="match status" value="1"/>
</dbReference>
<keyword evidence="2 7" id="KW-0812">Transmembrane</keyword>
<evidence type="ECO:0000313" key="8">
    <source>
        <dbReference type="EMBL" id="KAJ1691903.1"/>
    </source>
</evidence>
<comment type="similarity">
    <text evidence="1 7">Belongs to the copper transporter (Ctr) (TC 1.A.56) family. SLC31A subfamily.</text>
</comment>
<name>A0A9Q0HN74_9POAL</name>
<feature type="transmembrane region" description="Helical" evidence="7">
    <location>
        <begin position="6"/>
        <end position="27"/>
    </location>
</feature>
<evidence type="ECO:0000256" key="1">
    <source>
        <dbReference type="ARBA" id="ARBA00006921"/>
    </source>
</evidence>
<keyword evidence="4 7" id="KW-1133">Transmembrane helix</keyword>
<reference evidence="8" key="1">
    <citation type="journal article" date="2022" name="Cell">
        <title>Repeat-based holocentromeres influence genome architecture and karyotype evolution.</title>
        <authorList>
            <person name="Hofstatter P.G."/>
            <person name="Thangavel G."/>
            <person name="Lux T."/>
            <person name="Neumann P."/>
            <person name="Vondrak T."/>
            <person name="Novak P."/>
            <person name="Zhang M."/>
            <person name="Costa L."/>
            <person name="Castellani M."/>
            <person name="Scott A."/>
            <person name="Toegelov H."/>
            <person name="Fuchs J."/>
            <person name="Mata-Sucre Y."/>
            <person name="Dias Y."/>
            <person name="Vanzela A.L.L."/>
            <person name="Huettel B."/>
            <person name="Almeida C.C.S."/>
            <person name="Simkova H."/>
            <person name="Souza G."/>
            <person name="Pedrosa-Harand A."/>
            <person name="Macas J."/>
            <person name="Mayer K.F.X."/>
            <person name="Houben A."/>
            <person name="Marques A."/>
        </authorList>
    </citation>
    <scope>NUCLEOTIDE SEQUENCE</scope>
    <source>
        <strain evidence="8">RhyBre1mFocal</strain>
    </source>
</reference>
<keyword evidence="9" id="KW-1185">Reference proteome</keyword>
<keyword evidence="6 7" id="KW-0472">Membrane</keyword>
<proteinExistence type="inferred from homology"/>
<dbReference type="GO" id="GO:0005375">
    <property type="term" value="F:copper ion transmembrane transporter activity"/>
    <property type="evidence" value="ECO:0007669"/>
    <property type="project" value="UniProtKB-UniRule"/>
</dbReference>
<organism evidence="8 9">
    <name type="scientific">Rhynchospora breviuscula</name>
    <dbReference type="NCBI Taxonomy" id="2022672"/>
    <lineage>
        <taxon>Eukaryota</taxon>
        <taxon>Viridiplantae</taxon>
        <taxon>Streptophyta</taxon>
        <taxon>Embryophyta</taxon>
        <taxon>Tracheophyta</taxon>
        <taxon>Spermatophyta</taxon>
        <taxon>Magnoliopsida</taxon>
        <taxon>Liliopsida</taxon>
        <taxon>Poales</taxon>
        <taxon>Cyperaceae</taxon>
        <taxon>Cyperoideae</taxon>
        <taxon>Rhynchosporeae</taxon>
        <taxon>Rhynchospora</taxon>
    </lineage>
</organism>
<evidence type="ECO:0000256" key="2">
    <source>
        <dbReference type="ARBA" id="ARBA00022692"/>
    </source>
</evidence>
<sequence length="105" mass="11553">MLPHCIYLLIAFLLSVIIEWLNHCRWLHTSWINNADGLRLTAVHATRVGFTYLLMLAVMSIDIAVLVVVVLGHAVGFFLFAGPVIEQPAGVGDVAKENFSCSMPC</sequence>
<dbReference type="OrthoDB" id="73901at2759"/>
<evidence type="ECO:0000256" key="4">
    <source>
        <dbReference type="ARBA" id="ARBA00022989"/>
    </source>
</evidence>
<dbReference type="Proteomes" id="UP001151287">
    <property type="component" value="Unassembled WGS sequence"/>
</dbReference>
<dbReference type="PANTHER" id="PTHR12483">
    <property type="entry name" value="SOLUTE CARRIER FAMILY 31 COPPER TRANSPORTERS"/>
    <property type="match status" value="1"/>
</dbReference>
<dbReference type="AlphaFoldDB" id="A0A9Q0HN74"/>
<dbReference type="PANTHER" id="PTHR12483:SF117">
    <property type="entry name" value="COPPER TRANSPORTER 3"/>
    <property type="match status" value="1"/>
</dbReference>
<evidence type="ECO:0000256" key="6">
    <source>
        <dbReference type="ARBA" id="ARBA00023136"/>
    </source>
</evidence>
<feature type="transmembrane region" description="Helical" evidence="7">
    <location>
        <begin position="48"/>
        <end position="81"/>
    </location>
</feature>
<keyword evidence="5 7" id="KW-0186">Copper</keyword>
<keyword evidence="3 7" id="KW-0187">Copper transport</keyword>
<evidence type="ECO:0000313" key="9">
    <source>
        <dbReference type="Proteomes" id="UP001151287"/>
    </source>
</evidence>
<comment type="caution">
    <text evidence="8">The sequence shown here is derived from an EMBL/GenBank/DDBJ whole genome shotgun (WGS) entry which is preliminary data.</text>
</comment>